<proteinExistence type="predicted"/>
<evidence type="ECO:0000313" key="3">
    <source>
        <dbReference type="Proteomes" id="UP000266841"/>
    </source>
</evidence>
<accession>K0T0T8</accession>
<gene>
    <name evidence="2" type="ORF">THAOC_06274</name>
</gene>
<dbReference type="Proteomes" id="UP000266841">
    <property type="component" value="Unassembled WGS sequence"/>
</dbReference>
<protein>
    <submittedName>
        <fullName evidence="2">Uncharacterized protein</fullName>
    </submittedName>
</protein>
<evidence type="ECO:0000256" key="1">
    <source>
        <dbReference type="SAM" id="MobiDB-lite"/>
    </source>
</evidence>
<evidence type="ECO:0000313" key="2">
    <source>
        <dbReference type="EMBL" id="EJK72213.1"/>
    </source>
</evidence>
<dbReference type="EMBL" id="AGNL01006196">
    <property type="protein sequence ID" value="EJK72213.1"/>
    <property type="molecule type" value="Genomic_DNA"/>
</dbReference>
<feature type="non-terminal residue" evidence="2">
    <location>
        <position position="1"/>
    </location>
</feature>
<sequence length="126" mass="13314">ATMPRGAEQSGRGGSGSPGTNKDAAANDNGNTKLDSLHPGQVTVDCDALLISLVPNTAPNRQTRQHPWVMEDVSWGLEGSVLGGNITCDDEIAPKLIYVEITPSAHRGMAPQPASLLEKSGHRFEK</sequence>
<keyword evidence="3" id="KW-1185">Reference proteome</keyword>
<dbReference type="AlphaFoldDB" id="K0T0T8"/>
<feature type="region of interest" description="Disordered" evidence="1">
    <location>
        <begin position="107"/>
        <end position="126"/>
    </location>
</feature>
<comment type="caution">
    <text evidence="2">The sequence shown here is derived from an EMBL/GenBank/DDBJ whole genome shotgun (WGS) entry which is preliminary data.</text>
</comment>
<organism evidence="2 3">
    <name type="scientific">Thalassiosira oceanica</name>
    <name type="common">Marine diatom</name>
    <dbReference type="NCBI Taxonomy" id="159749"/>
    <lineage>
        <taxon>Eukaryota</taxon>
        <taxon>Sar</taxon>
        <taxon>Stramenopiles</taxon>
        <taxon>Ochrophyta</taxon>
        <taxon>Bacillariophyta</taxon>
        <taxon>Coscinodiscophyceae</taxon>
        <taxon>Thalassiosirophycidae</taxon>
        <taxon>Thalassiosirales</taxon>
        <taxon>Thalassiosiraceae</taxon>
        <taxon>Thalassiosira</taxon>
    </lineage>
</organism>
<reference evidence="2 3" key="1">
    <citation type="journal article" date="2012" name="Genome Biol.">
        <title>Genome and low-iron response of an oceanic diatom adapted to chronic iron limitation.</title>
        <authorList>
            <person name="Lommer M."/>
            <person name="Specht M."/>
            <person name="Roy A.S."/>
            <person name="Kraemer L."/>
            <person name="Andreson R."/>
            <person name="Gutowska M.A."/>
            <person name="Wolf J."/>
            <person name="Bergner S.V."/>
            <person name="Schilhabel M.B."/>
            <person name="Klostermeier U.C."/>
            <person name="Beiko R.G."/>
            <person name="Rosenstiel P."/>
            <person name="Hippler M."/>
            <person name="Laroche J."/>
        </authorList>
    </citation>
    <scope>NUCLEOTIDE SEQUENCE [LARGE SCALE GENOMIC DNA]</scope>
    <source>
        <strain evidence="2 3">CCMP1005</strain>
    </source>
</reference>
<name>K0T0T8_THAOC</name>
<feature type="region of interest" description="Disordered" evidence="1">
    <location>
        <begin position="1"/>
        <end position="39"/>
    </location>
</feature>